<feature type="domain" description="PKD/Chitinase" evidence="8">
    <location>
        <begin position="721"/>
        <end position="832"/>
    </location>
</feature>
<keyword evidence="4" id="KW-0325">Glycoprotein</keyword>
<feature type="domain" description="Dystroglycan-type cadherin-like" evidence="9">
    <location>
        <begin position="474"/>
        <end position="575"/>
    </location>
</feature>
<keyword evidence="3" id="KW-1015">Disulfide bond</keyword>
<dbReference type="RefSeq" id="WP_053234940.1">
    <property type="nucleotide sequence ID" value="NZ_CP011125.1"/>
</dbReference>
<evidence type="ECO:0000313" key="10">
    <source>
        <dbReference type="EMBL" id="AKF07714.1"/>
    </source>
</evidence>
<evidence type="ECO:0000256" key="6">
    <source>
        <dbReference type="SAM" id="MobiDB-lite"/>
    </source>
</evidence>
<dbReference type="PANTHER" id="PTHR11640">
    <property type="entry name" value="NEPHRIN"/>
    <property type="match status" value="1"/>
</dbReference>
<dbReference type="InterPro" id="IPR006626">
    <property type="entry name" value="PbH1"/>
</dbReference>
<name>A0A0F6SFX7_9BACT</name>
<dbReference type="SMART" id="SM00736">
    <property type="entry name" value="CADG"/>
    <property type="match status" value="3"/>
</dbReference>
<feature type="domain" description="PKD/Chitinase" evidence="8">
    <location>
        <begin position="907"/>
        <end position="1006"/>
    </location>
</feature>
<evidence type="ECO:0000256" key="7">
    <source>
        <dbReference type="SAM" id="SignalP"/>
    </source>
</evidence>
<dbReference type="GO" id="GO:0050839">
    <property type="term" value="F:cell adhesion molecule binding"/>
    <property type="evidence" value="ECO:0007669"/>
    <property type="project" value="TreeGrafter"/>
</dbReference>
<proteinExistence type="predicted"/>
<dbReference type="InterPro" id="IPR051275">
    <property type="entry name" value="Cell_adhesion_signaling"/>
</dbReference>
<dbReference type="InterPro" id="IPR012334">
    <property type="entry name" value="Pectin_lyas_fold"/>
</dbReference>
<dbReference type="GO" id="GO:0005911">
    <property type="term" value="C:cell-cell junction"/>
    <property type="evidence" value="ECO:0007669"/>
    <property type="project" value="TreeGrafter"/>
</dbReference>
<feature type="domain" description="Dystroglycan-type cadherin-like" evidence="9">
    <location>
        <begin position="822"/>
        <end position="923"/>
    </location>
</feature>
<dbReference type="InterPro" id="IPR013783">
    <property type="entry name" value="Ig-like_fold"/>
</dbReference>
<dbReference type="PANTHER" id="PTHR11640:SF167">
    <property type="entry name" value="SIGNAL-REGULATORY PROTEIN BETA-1-LIKE"/>
    <property type="match status" value="1"/>
</dbReference>
<evidence type="ECO:0000259" key="8">
    <source>
        <dbReference type="SMART" id="SM00089"/>
    </source>
</evidence>
<feature type="chain" id="PRO_5002509530" evidence="7">
    <location>
        <begin position="24"/>
        <end position="1588"/>
    </location>
</feature>
<dbReference type="InterPro" id="IPR022409">
    <property type="entry name" value="PKD/Chitinase_dom"/>
</dbReference>
<feature type="signal peptide" evidence="7">
    <location>
        <begin position="1"/>
        <end position="23"/>
    </location>
</feature>
<feature type="domain" description="Dystroglycan-type cadherin-like" evidence="9">
    <location>
        <begin position="648"/>
        <end position="749"/>
    </location>
</feature>
<reference evidence="10 11" key="1">
    <citation type="submission" date="2015-03" db="EMBL/GenBank/DDBJ databases">
        <title>Genome assembly of Sandaracinus amylolyticus DSM 53668.</title>
        <authorList>
            <person name="Sharma G."/>
            <person name="Subramanian S."/>
        </authorList>
    </citation>
    <scope>NUCLEOTIDE SEQUENCE [LARGE SCALE GENOMIC DNA]</scope>
    <source>
        <strain evidence="10 11">DSM 53668</strain>
    </source>
</reference>
<sequence length="1588" mass="155954">MRSTSRSTPILVLAALAALPPFAAGCGGDDGSIDDAGVVDASAADASGADASRHDAASVPDDGAIPDDDAGDLDAQVDTTLAVDDAFEIAIGAAHTVDAPGVLANDTIAGATITAFDATSRLGGVVALSADGSFVYTPPSITDTPPIDDDFTYTLGTTAATVTLTLVDVPVATDDRYGTLPDTALTIDAPGVLANDAPNGARIDAFDTTSTQGGTVALAPDGGLVFTPATGFQGDDTFTYRLANVAGMVTATVTIDVSARPTAVDDLAYAVARGATLVADGTTHPTLLANDALGAPLAVITSFGARSLGGDVTDHAAGSTATVAGSSVTVEADGTLTFAPAPAFVGPFELEYQLANATGTSIGVVRIDVRDAPLATDDAFTVRAGETLEIPASDPTSLLADDVGAPAPELVSFGGGSLGGSDTDHAAGATVTVGSDAITVRADGSLTFVAGASSGGEVTFDYVIANAEGEDRGTVRVTVERAPAITSGSSLTLRAGDSSGLPFAFVATGHPTPSITVEGTLPSGVTFDTATSSLVGAPSATSGGAYSFTVRARNGVAPEATQTFSLTVEQAPVITGAATATFRVGQAQSYSFSMSGYPAPTAMLSNVLPIGLVFDATARTISGTPAEGSAGTYPVSIIASNGVGPDVALDVTIDVRESPVIGSPDATTFTVGTPGSFAVAVIGTPRPTVSIAGALPTGVVFDPATRTLGGTPAPGTGGTYALTFTASNGVGTVATQSFTLTIREAPALSGAATATFTVGTNGTYAFTGAGYPIPTLALTGSLPSGLALDAAARRIQGTPAAGTGGTYPVTVTATNGVGADATLSVTVTVRQPPAITSASATTFTVGTAGTFTATATGFPAPTVALAGTLPTGVVYDAATRTLSGTPAAGTGGTYPLTFTASDGLGNVAAQSFTLTVNEAASIAGTPPGSLTVGTAYSHTFTVSGHPAPTLAVISGTLPPGLALDSATRRISGTPTTAGTYANVVVRAQNGVGTAATITFSMTVVAPVSPPTVTNDAYGVTGNVPIDVPLAGSVLANDTLNGATITGYGPSSVAASTTAVGAPLTTMLGGRVVLQSDGTFVYEPPAGAIANDAFAYTITNAAASVVATVSLGIQNRVWFVDASAAAGGSGTRVRPVRNFGELPATSSGDVVHVAGSGAAYSAYTLGAGVRLLGQGIAVTTAHLGFAPATYARAFPAVSAVAPRMGTLTLGTSVYVRGIDVVVSSSSRGLVASGASGVDVALVSVTASGAEAVHLTNVGGTIALRAVSATGGPNGIVVTNNTGSFSIVGDGTGANNGSGGTIQSTTSDGVLLTNARNVTLRSLAIANAPTASGVRGVVVDGITLEGMRVTGTATALDFDDATVASPTMLSGAVVVRGCELRNASTSALAIVNAAGTISSLTFEGNTVSNVTFTAVRVELLGTARADDVVVRANTMTTVGTDLGANGLTIALGDDLDPAIEMPYARVVIENNSISGTSGYAVWLRSVEVDGTLALVLRDNTLTMPSSGVAGVRVQSGTAASGLSTVCAQMSGNRGGTGFSLRLEAGDRFGIVGLGSTTPSSVVSYVQSQNPLGGTVALSGATSNFTSCVAP</sequence>
<evidence type="ECO:0000256" key="2">
    <source>
        <dbReference type="ARBA" id="ARBA00023136"/>
    </source>
</evidence>
<dbReference type="SMART" id="SM00710">
    <property type="entry name" value="PbH1"/>
    <property type="match status" value="5"/>
</dbReference>
<dbReference type="Gene3D" id="2.60.40.3440">
    <property type="match status" value="1"/>
</dbReference>
<keyword evidence="7" id="KW-0732">Signal</keyword>
<dbReference type="KEGG" id="samy:DB32_004863"/>
<feature type="region of interest" description="Disordered" evidence="6">
    <location>
        <begin position="49"/>
        <end position="69"/>
    </location>
</feature>
<dbReference type="GO" id="GO:0005886">
    <property type="term" value="C:plasma membrane"/>
    <property type="evidence" value="ECO:0007669"/>
    <property type="project" value="TreeGrafter"/>
</dbReference>
<dbReference type="Proteomes" id="UP000034883">
    <property type="component" value="Chromosome"/>
</dbReference>
<dbReference type="SMART" id="SM00089">
    <property type="entry name" value="PKD"/>
    <property type="match status" value="2"/>
</dbReference>
<evidence type="ECO:0000256" key="5">
    <source>
        <dbReference type="ARBA" id="ARBA00023319"/>
    </source>
</evidence>
<dbReference type="Gene3D" id="2.60.40.10">
    <property type="entry name" value="Immunoglobulins"/>
    <property type="match status" value="6"/>
</dbReference>
<dbReference type="SUPFAM" id="SSF51126">
    <property type="entry name" value="Pectin lyase-like"/>
    <property type="match status" value="1"/>
</dbReference>
<dbReference type="Pfam" id="PF05345">
    <property type="entry name" value="He_PIG"/>
    <property type="match status" value="6"/>
</dbReference>
<gene>
    <name evidence="10" type="ORF">DB32_004863</name>
</gene>
<dbReference type="STRING" id="927083.DB32_004863"/>
<evidence type="ECO:0000256" key="3">
    <source>
        <dbReference type="ARBA" id="ARBA00023157"/>
    </source>
</evidence>
<accession>A0A0F6SFX7</accession>
<dbReference type="SUPFAM" id="SSF49313">
    <property type="entry name" value="Cadherin-like"/>
    <property type="match status" value="6"/>
</dbReference>
<keyword evidence="11" id="KW-1185">Reference proteome</keyword>
<evidence type="ECO:0000256" key="1">
    <source>
        <dbReference type="ARBA" id="ARBA00004479"/>
    </source>
</evidence>
<dbReference type="InterPro" id="IPR006644">
    <property type="entry name" value="Cadg"/>
</dbReference>
<dbReference type="InterPro" id="IPR011050">
    <property type="entry name" value="Pectin_lyase_fold/virulence"/>
</dbReference>
<evidence type="ECO:0000259" key="9">
    <source>
        <dbReference type="SMART" id="SM00736"/>
    </source>
</evidence>
<dbReference type="PROSITE" id="PS51257">
    <property type="entry name" value="PROKAR_LIPOPROTEIN"/>
    <property type="match status" value="1"/>
</dbReference>
<evidence type="ECO:0000313" key="11">
    <source>
        <dbReference type="Proteomes" id="UP000034883"/>
    </source>
</evidence>
<dbReference type="InterPro" id="IPR015919">
    <property type="entry name" value="Cadherin-like_sf"/>
</dbReference>
<keyword evidence="5" id="KW-0393">Immunoglobulin domain</keyword>
<keyword evidence="2" id="KW-0472">Membrane</keyword>
<protein>
    <submittedName>
        <fullName evidence="10">Fibronectin type III domain protein</fullName>
    </submittedName>
</protein>
<organism evidence="10 11">
    <name type="scientific">Sandaracinus amylolyticus</name>
    <dbReference type="NCBI Taxonomy" id="927083"/>
    <lineage>
        <taxon>Bacteria</taxon>
        <taxon>Pseudomonadati</taxon>
        <taxon>Myxococcota</taxon>
        <taxon>Polyangia</taxon>
        <taxon>Polyangiales</taxon>
        <taxon>Sandaracinaceae</taxon>
        <taxon>Sandaracinus</taxon>
    </lineage>
</organism>
<comment type="subcellular location">
    <subcellularLocation>
        <location evidence="1">Membrane</location>
        <topology evidence="1">Single-pass type I membrane protein</topology>
    </subcellularLocation>
</comment>
<dbReference type="Pfam" id="PF17963">
    <property type="entry name" value="Big_9"/>
    <property type="match status" value="2"/>
</dbReference>
<dbReference type="Gene3D" id="2.160.20.10">
    <property type="entry name" value="Single-stranded right-handed beta-helix, Pectin lyase-like"/>
    <property type="match status" value="1"/>
</dbReference>
<dbReference type="GO" id="GO:0005509">
    <property type="term" value="F:calcium ion binding"/>
    <property type="evidence" value="ECO:0007669"/>
    <property type="project" value="InterPro"/>
</dbReference>
<dbReference type="EMBL" id="CP011125">
    <property type="protein sequence ID" value="AKF07714.1"/>
    <property type="molecule type" value="Genomic_DNA"/>
</dbReference>
<dbReference type="OrthoDB" id="3304152at2"/>
<evidence type="ECO:0000256" key="4">
    <source>
        <dbReference type="ARBA" id="ARBA00023180"/>
    </source>
</evidence>
<dbReference type="GO" id="GO:0098609">
    <property type="term" value="P:cell-cell adhesion"/>
    <property type="evidence" value="ECO:0007669"/>
    <property type="project" value="TreeGrafter"/>
</dbReference>